<dbReference type="Proteomes" id="UP000452188">
    <property type="component" value="Unassembled WGS sequence"/>
</dbReference>
<sequence length="250" mass="29232">MFSACVARLISELSGLKIQAIINGQINIDNCLEWGNKISKLSYFQELKSIHPIHNRLIKEPEFMVSELYFGSLKSVIISFSANLEFFLKDSMQLCMMRNYSLLKKGLIESNQVITPKDIVDMDSIESVRLKYINIISNRMCSGEMWSGKFKRYIKFLALPNELLGKNINKEIDSIWRMRNDIAHANTKVLSIEYDKVMHKFDRNINSEQYAEFAVFFIKLIDKTIDLLEKVDRLSLEKWEVTDTSLFYRK</sequence>
<dbReference type="RefSeq" id="WP_019252871.1">
    <property type="nucleotide sequence ID" value="NZ_LT600329.1"/>
</dbReference>
<feature type="domain" description="RiboL-PSP-HEPN" evidence="1">
    <location>
        <begin position="72"/>
        <end position="229"/>
    </location>
</feature>
<evidence type="ECO:0000259" key="1">
    <source>
        <dbReference type="Pfam" id="PF18735"/>
    </source>
</evidence>
<dbReference type="InterPro" id="IPR041519">
    <property type="entry name" value="HEPN_RiboL-PSP"/>
</dbReference>
<dbReference type="AlphaFoldDB" id="A0AAW9U691"/>
<dbReference type="Pfam" id="PF18735">
    <property type="entry name" value="HEPN_RiboL-PSP"/>
    <property type="match status" value="1"/>
</dbReference>
<evidence type="ECO:0000313" key="2">
    <source>
        <dbReference type="EMBL" id="MRG75621.1"/>
    </source>
</evidence>
<gene>
    <name evidence="2" type="ORF">GIX79_07615</name>
</gene>
<dbReference type="EMBL" id="WJMV01000028">
    <property type="protein sequence ID" value="MRG75621.1"/>
    <property type="molecule type" value="Genomic_DNA"/>
</dbReference>
<protein>
    <recommendedName>
        <fullName evidence="1">RiboL-PSP-HEPN domain-containing protein</fullName>
    </recommendedName>
</protein>
<name>A0AAW9U691_LIMRT</name>
<accession>A0AAW9U691</accession>
<comment type="caution">
    <text evidence="2">The sequence shown here is derived from an EMBL/GenBank/DDBJ whole genome shotgun (WGS) entry which is preliminary data.</text>
</comment>
<organism evidence="2 3">
    <name type="scientific">Limosilactobacillus reuteri</name>
    <name type="common">Lactobacillus reuteri</name>
    <dbReference type="NCBI Taxonomy" id="1598"/>
    <lineage>
        <taxon>Bacteria</taxon>
        <taxon>Bacillati</taxon>
        <taxon>Bacillota</taxon>
        <taxon>Bacilli</taxon>
        <taxon>Lactobacillales</taxon>
        <taxon>Lactobacillaceae</taxon>
        <taxon>Limosilactobacillus</taxon>
    </lineage>
</organism>
<evidence type="ECO:0000313" key="3">
    <source>
        <dbReference type="Proteomes" id="UP000452188"/>
    </source>
</evidence>
<proteinExistence type="predicted"/>
<reference evidence="2 3" key="1">
    <citation type="submission" date="2019-11" db="EMBL/GenBank/DDBJ databases">
        <title>Draft genome sequence of 12 host-associated Lactobacillus reuteri rodent strains.</title>
        <authorList>
            <person name="Zhang S."/>
            <person name="Ozcam M."/>
            <person name="Van Pijkeren J.P."/>
        </authorList>
    </citation>
    <scope>NUCLEOTIDE SEQUENCE [LARGE SCALE GENOMIC DNA]</scope>
    <source>
        <strain evidence="2 3">6799jm-1</strain>
    </source>
</reference>